<accession>A0ABU3KP70</accession>
<proteinExistence type="predicted"/>
<evidence type="ECO:0000313" key="2">
    <source>
        <dbReference type="Proteomes" id="UP001321700"/>
    </source>
</evidence>
<keyword evidence="2" id="KW-1185">Reference proteome</keyword>
<dbReference type="EMBL" id="JAVBIK010000001">
    <property type="protein sequence ID" value="MDT7519133.1"/>
    <property type="molecule type" value="Genomic_DNA"/>
</dbReference>
<organism evidence="1 2">
    <name type="scientific">Rhodoferax potami</name>
    <dbReference type="NCBI Taxonomy" id="3068338"/>
    <lineage>
        <taxon>Bacteria</taxon>
        <taxon>Pseudomonadati</taxon>
        <taxon>Pseudomonadota</taxon>
        <taxon>Betaproteobacteria</taxon>
        <taxon>Burkholderiales</taxon>
        <taxon>Comamonadaceae</taxon>
        <taxon>Rhodoferax</taxon>
    </lineage>
</organism>
<dbReference type="RefSeq" id="WP_313874833.1">
    <property type="nucleotide sequence ID" value="NZ_JAVBIK010000001.1"/>
</dbReference>
<sequence length="257" mass="27865">MAADAAIFHGVAGLDLVLFSRTQGSMMQRRFLGMWFFSFLLLAGCETTQPRQFASPADYVPLEGLRIESHLPVVEVTSSNLAEEALKCVPTLHITSKSIQQLAGKLPLAAGTTTVLGHASSANQFMVRGTSSACLRRSEARHVILAADALLDTVNPVGVSPDVQDDWYKQIALKLAQSGTVKVAYAYSSGAASAATYWLGMGQHDGGTLYYTYEFKKAGAWEPSAYGLVFRDRNLASISETKRGGVGRKSDFFPFRR</sequence>
<dbReference type="Proteomes" id="UP001321700">
    <property type="component" value="Unassembled WGS sequence"/>
</dbReference>
<gene>
    <name evidence="1" type="ORF">RAE19_10485</name>
</gene>
<reference evidence="1 2" key="1">
    <citation type="submission" date="2023-08" db="EMBL/GenBank/DDBJ databases">
        <title>Rhodoferax potami sp. nov. and Rhodoferax mekongensis sp. nov., isolated from the Mekong River in Thailand.</title>
        <authorList>
            <person name="Kitikhun S."/>
            <person name="Charoenyingcharoen P."/>
            <person name="Siriarchawattana P."/>
            <person name="Likhitrattanapisal S."/>
            <person name="Nilsakha T."/>
            <person name="Chanpet A."/>
            <person name="Rattanawaree P."/>
            <person name="Ingsriswang S."/>
        </authorList>
    </citation>
    <scope>NUCLEOTIDE SEQUENCE [LARGE SCALE GENOMIC DNA]</scope>
    <source>
        <strain evidence="1 2">TBRC 17660</strain>
    </source>
</reference>
<protein>
    <submittedName>
        <fullName evidence="1">Uncharacterized protein</fullName>
    </submittedName>
</protein>
<comment type="caution">
    <text evidence="1">The sequence shown here is derived from an EMBL/GenBank/DDBJ whole genome shotgun (WGS) entry which is preliminary data.</text>
</comment>
<name>A0ABU3KP70_9BURK</name>
<evidence type="ECO:0000313" key="1">
    <source>
        <dbReference type="EMBL" id="MDT7519133.1"/>
    </source>
</evidence>